<evidence type="ECO:0000313" key="3">
    <source>
        <dbReference type="Proteomes" id="UP000000591"/>
    </source>
</evidence>
<accession>Q75CX8</accession>
<feature type="compositionally biased region" description="Basic and acidic residues" evidence="1">
    <location>
        <begin position="335"/>
        <end position="346"/>
    </location>
</feature>
<dbReference type="GeneID" id="4619303"/>
<dbReference type="InParanoid" id="Q75CX8"/>
<dbReference type="AlphaFoldDB" id="Q75CX8"/>
<dbReference type="GO" id="GO:0005829">
    <property type="term" value="C:cytosol"/>
    <property type="evidence" value="ECO:0007669"/>
    <property type="project" value="EnsemblFungi"/>
</dbReference>
<dbReference type="FunCoup" id="Q75CX8">
    <property type="interactions" value="213"/>
</dbReference>
<feature type="region of interest" description="Disordered" evidence="1">
    <location>
        <begin position="318"/>
        <end position="346"/>
    </location>
</feature>
<dbReference type="Pfam" id="PF08624">
    <property type="entry name" value="CRC_subunit"/>
    <property type="match status" value="1"/>
</dbReference>
<reference evidence="3" key="2">
    <citation type="journal article" date="2013" name="G3 (Bethesda)">
        <title>Genomes of Ashbya fungi isolated from insects reveal four mating-type loci, numerous translocations, lack of transposons, and distinct gene duplications.</title>
        <authorList>
            <person name="Dietrich F.S."/>
            <person name="Voegeli S."/>
            <person name="Kuo S."/>
            <person name="Philippsen P."/>
        </authorList>
    </citation>
    <scope>GENOME REANNOTATION</scope>
    <source>
        <strain evidence="3">ATCC 10895 / CBS 109.51 / FGSC 9923 / NRRL Y-1056</strain>
    </source>
</reference>
<evidence type="ECO:0000313" key="2">
    <source>
        <dbReference type="EMBL" id="AAS51017.1"/>
    </source>
</evidence>
<dbReference type="EMBL" id="AE016815">
    <property type="protein sequence ID" value="AAS51017.1"/>
    <property type="molecule type" value="Genomic_DNA"/>
</dbReference>
<reference evidence="2 3" key="1">
    <citation type="journal article" date="2004" name="Science">
        <title>The Ashbya gossypii genome as a tool for mapping the ancient Saccharomyces cerevisiae genome.</title>
        <authorList>
            <person name="Dietrich F.S."/>
            <person name="Voegeli S."/>
            <person name="Brachat S."/>
            <person name="Lerch A."/>
            <person name="Gates K."/>
            <person name="Steiner S."/>
            <person name="Mohr C."/>
            <person name="Pohlmann R."/>
            <person name="Luedi P."/>
            <person name="Choi S."/>
            <person name="Wing R.A."/>
            <person name="Flavier A."/>
            <person name="Gaffney T.D."/>
            <person name="Philippsen P."/>
        </authorList>
    </citation>
    <scope>NUCLEOTIDE SEQUENCE [LARGE SCALE GENOMIC DNA]</scope>
    <source>
        <strain evidence="3">ATCC 10895 / CBS 109.51 / FGSC 9923 / NRRL Y-1056</strain>
    </source>
</reference>
<sequence length="504" mass="58190">MSDLKPEKPQVVIHKVSGKTIEEHNLYVLKQCTQICHDKELAGGNELTRPPVRQPILPPHVIKTRMDDDKDAYFLGKRDPGGDTKVDRHGRLLGGRNYLVDTFQLPQKTHNFYVLVDELIEILHFEGSGSDFLHLHNQLYPLELKDNERALLADAGLIKGELRSPYYVTALSSYIIFGAAIVASGCRIIDDYWEQPLKEQGFTMHHRVFSLNGTQLSLLRLLKPPRPESHQQGEKLDTNWLQKWEDPYPTIQEQPNAEARREYAREHARGEHITMIVPGQSISGSIELSLNYKLPKYHYKNSFANALQNNIQDVPIGQHRTVETTPNAPVGRPSKRTDEQKDHLSERDHSLNINGWKFEAIPLAPSRFNPGRTAKGLPYYEKEKLLQRLRKLTPNQVRELEYLHDSVHLNTGLGKIRQNRRRKWSKYWQHKAGAPVGLTSDQVTEFREKYLPALLNQVDTEIIYDEERNLDIIHSTHRRPNANFFGHSNISGFKPPYKEDPKYR</sequence>
<dbReference type="OrthoDB" id="5598844at2759"/>
<dbReference type="GO" id="GO:0006357">
    <property type="term" value="P:regulation of transcription by RNA polymerase II"/>
    <property type="evidence" value="ECO:0007669"/>
    <property type="project" value="EnsemblFungi"/>
</dbReference>
<dbReference type="GO" id="GO:0006338">
    <property type="term" value="P:chromatin remodeling"/>
    <property type="evidence" value="ECO:0007669"/>
    <property type="project" value="EnsemblFungi"/>
</dbReference>
<keyword evidence="3" id="KW-1185">Reference proteome</keyword>
<dbReference type="GO" id="GO:0005634">
    <property type="term" value="C:nucleus"/>
    <property type="evidence" value="ECO:0000318"/>
    <property type="project" value="GO_Central"/>
</dbReference>
<dbReference type="KEGG" id="ago:AGOS_ABR244C"/>
<gene>
    <name evidence="2" type="ORF">AGOS_ABR244C</name>
</gene>
<dbReference type="eggNOG" id="ENOG502QVDZ">
    <property type="taxonomic scope" value="Eukaryota"/>
</dbReference>
<dbReference type="Proteomes" id="UP000000591">
    <property type="component" value="Chromosome II"/>
</dbReference>
<dbReference type="STRING" id="284811.Q75CX8"/>
<name>Q75CX8_EREGS</name>
<dbReference type="GO" id="GO:0016514">
    <property type="term" value="C:SWI/SNF complex"/>
    <property type="evidence" value="ECO:0007669"/>
    <property type="project" value="EnsemblFungi"/>
</dbReference>
<dbReference type="InterPro" id="IPR013933">
    <property type="entry name" value="CRC_Rsc7/Swp82"/>
</dbReference>
<organism evidence="2 3">
    <name type="scientific">Eremothecium gossypii (strain ATCC 10895 / CBS 109.51 / FGSC 9923 / NRRL Y-1056)</name>
    <name type="common">Yeast</name>
    <name type="synonym">Ashbya gossypii</name>
    <dbReference type="NCBI Taxonomy" id="284811"/>
    <lineage>
        <taxon>Eukaryota</taxon>
        <taxon>Fungi</taxon>
        <taxon>Dikarya</taxon>
        <taxon>Ascomycota</taxon>
        <taxon>Saccharomycotina</taxon>
        <taxon>Saccharomycetes</taxon>
        <taxon>Saccharomycetales</taxon>
        <taxon>Saccharomycetaceae</taxon>
        <taxon>Eremothecium</taxon>
    </lineage>
</organism>
<evidence type="ECO:0000256" key="1">
    <source>
        <dbReference type="SAM" id="MobiDB-lite"/>
    </source>
</evidence>
<dbReference type="RefSeq" id="NP_983193.1">
    <property type="nucleotide sequence ID" value="NM_208546.1"/>
</dbReference>
<dbReference type="GO" id="GO:0031490">
    <property type="term" value="F:chromatin DNA binding"/>
    <property type="evidence" value="ECO:0000318"/>
    <property type="project" value="GO_Central"/>
</dbReference>
<protein>
    <submittedName>
        <fullName evidence="2">ABR244Cp</fullName>
    </submittedName>
</protein>
<dbReference type="OMA" id="YWQYKAG"/>
<dbReference type="HOGENOM" id="CLU_493537_0_0_1"/>
<proteinExistence type="predicted"/>
<dbReference type="GO" id="GO:0016586">
    <property type="term" value="C:RSC-type complex"/>
    <property type="evidence" value="ECO:0000318"/>
    <property type="project" value="GO_Central"/>
</dbReference>